<dbReference type="EMBL" id="CAJSTJ010000206">
    <property type="protein sequence ID" value="CAG7566366.1"/>
    <property type="molecule type" value="Genomic_DNA"/>
</dbReference>
<protein>
    <submittedName>
        <fullName evidence="1">Uncharacterized protein</fullName>
    </submittedName>
</protein>
<dbReference type="AlphaFoldDB" id="A0A8J2IWG0"/>
<organism evidence="1 2">
    <name type="scientific">Fusarium equiseti</name>
    <name type="common">Fusarium scirpi</name>
    <dbReference type="NCBI Taxonomy" id="61235"/>
    <lineage>
        <taxon>Eukaryota</taxon>
        <taxon>Fungi</taxon>
        <taxon>Dikarya</taxon>
        <taxon>Ascomycota</taxon>
        <taxon>Pezizomycotina</taxon>
        <taxon>Sordariomycetes</taxon>
        <taxon>Hypocreomycetidae</taxon>
        <taxon>Hypocreales</taxon>
        <taxon>Nectriaceae</taxon>
        <taxon>Fusarium</taxon>
        <taxon>Fusarium incarnatum-equiseti species complex</taxon>
    </lineage>
</organism>
<comment type="caution">
    <text evidence="1">The sequence shown here is derived from an EMBL/GenBank/DDBJ whole genome shotgun (WGS) entry which is preliminary data.</text>
</comment>
<accession>A0A8J2IWG0</accession>
<name>A0A8J2IWG0_FUSEQ</name>
<evidence type="ECO:0000313" key="1">
    <source>
        <dbReference type="EMBL" id="CAG7566366.1"/>
    </source>
</evidence>
<dbReference type="Proteomes" id="UP000693738">
    <property type="component" value="Unassembled WGS sequence"/>
</dbReference>
<sequence>MNFGEQRAGVITAFNPRTVKMLHPKTPAFHGHKKGMMSAITTLADELSMTPTRTKRAKNIASGGEMVGLGVNHIDMLPKESRNGGLDYIFQTCKQDLSSGPALTGQLLSDGSQPGHRLSFAPWSISITSLSS</sequence>
<gene>
    <name evidence="1" type="ORF">FEQUK3_LOCUS12103</name>
</gene>
<evidence type="ECO:0000313" key="2">
    <source>
        <dbReference type="Proteomes" id="UP000693738"/>
    </source>
</evidence>
<reference evidence="1" key="1">
    <citation type="submission" date="2021-05" db="EMBL/GenBank/DDBJ databases">
        <authorList>
            <person name="Khan N."/>
        </authorList>
    </citation>
    <scope>NUCLEOTIDE SEQUENCE</scope>
</reference>
<proteinExistence type="predicted"/>